<feature type="domain" description="Phosphotyrosine protein phosphatase I" evidence="1">
    <location>
        <begin position="4"/>
        <end position="110"/>
    </location>
</feature>
<dbReference type="Proteomes" id="UP001232992">
    <property type="component" value="Unassembled WGS sequence"/>
</dbReference>
<dbReference type="SUPFAM" id="SSF52788">
    <property type="entry name" value="Phosphotyrosine protein phosphatases I"/>
    <property type="match status" value="1"/>
</dbReference>
<evidence type="ECO:0000313" key="2">
    <source>
        <dbReference type="EMBL" id="MDJ1184546.1"/>
    </source>
</evidence>
<dbReference type="PIRSF" id="PIRSF029416">
    <property type="entry name" value="UCP029416_PTP"/>
    <property type="match status" value="1"/>
</dbReference>
<evidence type="ECO:0000259" key="1">
    <source>
        <dbReference type="SMART" id="SM00226"/>
    </source>
</evidence>
<accession>A0ABT7BZE8</accession>
<reference evidence="2 3" key="1">
    <citation type="submission" date="2023-01" db="EMBL/GenBank/DDBJ databases">
        <title>Novel diversity within Roseofilum (Cyanobacteria; Desertifilaceae) from marine benthic mats with descriptions of four novel species.</title>
        <authorList>
            <person name="Wang Y."/>
            <person name="Berthold D.E."/>
            <person name="Hu J."/>
            <person name="Lefler F.W."/>
            <person name="Laughinghouse H.D. IV."/>
        </authorList>
    </citation>
    <scope>NUCLEOTIDE SEQUENCE [LARGE SCALE GENOMIC DNA]</scope>
    <source>
        <strain evidence="2 3">BLCC-M143</strain>
    </source>
</reference>
<dbReference type="SMART" id="SM00226">
    <property type="entry name" value="LMWPc"/>
    <property type="match status" value="1"/>
</dbReference>
<gene>
    <name evidence="2" type="ORF">PMH09_15270</name>
</gene>
<name>A0ABT7BZE8_9CYAN</name>
<evidence type="ECO:0000313" key="3">
    <source>
        <dbReference type="Proteomes" id="UP001232992"/>
    </source>
</evidence>
<dbReference type="InterPro" id="IPR016919">
    <property type="entry name" value="UCP029416_PTP"/>
</dbReference>
<keyword evidence="3" id="KW-1185">Reference proteome</keyword>
<dbReference type="InterPro" id="IPR036196">
    <property type="entry name" value="Ptyr_pPase_sf"/>
</dbReference>
<comment type="caution">
    <text evidence="2">The sequence shown here is derived from an EMBL/GenBank/DDBJ whole genome shotgun (WGS) entry which is preliminary data.</text>
</comment>
<dbReference type="Gene3D" id="3.40.50.2300">
    <property type="match status" value="2"/>
</dbReference>
<dbReference type="EMBL" id="JAQOSQ010000016">
    <property type="protein sequence ID" value="MDJ1184546.1"/>
    <property type="molecule type" value="Genomic_DNA"/>
</dbReference>
<organism evidence="2 3">
    <name type="scientific">Roseofilum casamattae BLCC-M143</name>
    <dbReference type="NCBI Taxonomy" id="3022442"/>
    <lineage>
        <taxon>Bacteria</taxon>
        <taxon>Bacillati</taxon>
        <taxon>Cyanobacteriota</taxon>
        <taxon>Cyanophyceae</taxon>
        <taxon>Desertifilales</taxon>
        <taxon>Desertifilaceae</taxon>
        <taxon>Roseofilum</taxon>
        <taxon>Roseofilum casamattae</taxon>
    </lineage>
</organism>
<dbReference type="RefSeq" id="WP_283759201.1">
    <property type="nucleotide sequence ID" value="NZ_JAQOSQ010000016.1"/>
</dbReference>
<dbReference type="InterPro" id="IPR023485">
    <property type="entry name" value="Ptyr_pPase"/>
</dbReference>
<protein>
    <recommendedName>
        <fullName evidence="1">Phosphotyrosine protein phosphatase I domain-containing protein</fullName>
    </recommendedName>
</protein>
<proteinExistence type="predicted"/>
<sequence>MADQKFLFVCSRNQWRSPTAEKIWCNTNGIQVRSAGTSPKARRKISASDVQWADRIFVMEGKHKERLQAQFSNFLQYKPIHVLDIPDSYDYMDEELVEMLTLSISPFIPE</sequence>